<dbReference type="HOGENOM" id="CLU_028368_0_0_1"/>
<reference evidence="4" key="1">
    <citation type="journal article" date="2013" name="Science">
        <title>The Amborella genome and the evolution of flowering plants.</title>
        <authorList>
            <consortium name="Amborella Genome Project"/>
        </authorList>
    </citation>
    <scope>NUCLEOTIDE SEQUENCE [LARGE SCALE GENOMIC DNA]</scope>
</reference>
<evidence type="ECO:0000313" key="4">
    <source>
        <dbReference type="Proteomes" id="UP000017836"/>
    </source>
</evidence>
<dbReference type="GO" id="GO:0003743">
    <property type="term" value="F:translation initiation factor activity"/>
    <property type="evidence" value="ECO:0007669"/>
    <property type="project" value="InterPro"/>
</dbReference>
<dbReference type="eggNOG" id="ENOG502QVPR">
    <property type="taxonomic scope" value="Eukaryota"/>
</dbReference>
<dbReference type="AlphaFoldDB" id="W1NW24"/>
<dbReference type="Proteomes" id="UP000017836">
    <property type="component" value="Unassembled WGS sequence"/>
</dbReference>
<name>W1NW24_AMBTC</name>
<protein>
    <submittedName>
        <fullName evidence="3">Uncharacterized protein</fullName>
    </submittedName>
</protein>
<feature type="compositionally biased region" description="Basic and acidic residues" evidence="2">
    <location>
        <begin position="222"/>
        <end position="240"/>
    </location>
</feature>
<accession>W1NW24</accession>
<evidence type="ECO:0000313" key="3">
    <source>
        <dbReference type="EMBL" id="ERM98884.1"/>
    </source>
</evidence>
<keyword evidence="4" id="KW-1185">Reference proteome</keyword>
<sequence length="254" mass="28268">MEEPVRARPSPFGVARPREEVLAEKGVDWRKMETEIEVKKVGSQSGSRPGSSQSSRPGSPGADTGVRLRARVNPFGDAKPREVLLQEQGKDWRKMDFELEHRGVGRPETEEEKLLKDEINNLKKELAKEAELNFGKEASEEHMGLQELVAKKEKELELLIRELDDKVRFGQRGIERTGSAASGFGTGFDRPPSRPGTSEGSRSMDLTERPRSRGAADLWTRAGDDRRGRERGFLGSRDSDSEVTEVDGEKVGPS</sequence>
<dbReference type="InterPro" id="IPR010433">
    <property type="entry name" value="EIF-4B_pln"/>
</dbReference>
<proteinExistence type="predicted"/>
<dbReference type="Pfam" id="PF06273">
    <property type="entry name" value="eIF-4B"/>
    <property type="match status" value="1"/>
</dbReference>
<dbReference type="Gramene" id="ERM98884">
    <property type="protein sequence ID" value="ERM98884"/>
    <property type="gene ID" value="AMTR_s00114p00018640"/>
</dbReference>
<feature type="compositionally biased region" description="Low complexity" evidence="2">
    <location>
        <begin position="42"/>
        <end position="61"/>
    </location>
</feature>
<evidence type="ECO:0000256" key="1">
    <source>
        <dbReference type="SAM" id="Coils"/>
    </source>
</evidence>
<evidence type="ECO:0000256" key="2">
    <source>
        <dbReference type="SAM" id="MobiDB-lite"/>
    </source>
</evidence>
<feature type="region of interest" description="Disordered" evidence="2">
    <location>
        <begin position="173"/>
        <end position="254"/>
    </location>
</feature>
<dbReference type="PANTHER" id="PTHR32091">
    <property type="entry name" value="EUKARYOTIC TRANSLATION INITIATION FACTOR 4B"/>
    <property type="match status" value="1"/>
</dbReference>
<feature type="coiled-coil region" evidence="1">
    <location>
        <begin position="112"/>
        <end position="162"/>
    </location>
</feature>
<dbReference type="OMA" id="EEHMGLQ"/>
<gene>
    <name evidence="3" type="ORF">AMTR_s00114p00018640</name>
</gene>
<dbReference type="EMBL" id="KI395136">
    <property type="protein sequence ID" value="ERM98884.1"/>
    <property type="molecule type" value="Genomic_DNA"/>
</dbReference>
<dbReference type="STRING" id="13333.W1NW24"/>
<dbReference type="PANTHER" id="PTHR32091:SF20">
    <property type="entry name" value="EUKARYOTIC TRANSLATION INITIATION FACTOR 4B1"/>
    <property type="match status" value="1"/>
</dbReference>
<feature type="region of interest" description="Disordered" evidence="2">
    <location>
        <begin position="37"/>
        <end position="66"/>
    </location>
</feature>
<keyword evidence="1" id="KW-0175">Coiled coil</keyword>
<organism evidence="3 4">
    <name type="scientific">Amborella trichopoda</name>
    <dbReference type="NCBI Taxonomy" id="13333"/>
    <lineage>
        <taxon>Eukaryota</taxon>
        <taxon>Viridiplantae</taxon>
        <taxon>Streptophyta</taxon>
        <taxon>Embryophyta</taxon>
        <taxon>Tracheophyta</taxon>
        <taxon>Spermatophyta</taxon>
        <taxon>Magnoliopsida</taxon>
        <taxon>Amborellales</taxon>
        <taxon>Amborellaceae</taxon>
        <taxon>Amborella</taxon>
    </lineage>
</organism>